<feature type="transmembrane region" description="Helical" evidence="10">
    <location>
        <begin position="12"/>
        <end position="34"/>
    </location>
</feature>
<dbReference type="InterPro" id="IPR001128">
    <property type="entry name" value="Cyt_P450"/>
</dbReference>
<dbReference type="CDD" id="cd20618">
    <property type="entry name" value="CYP71_clan"/>
    <property type="match status" value="1"/>
</dbReference>
<dbReference type="SUPFAM" id="SSF48264">
    <property type="entry name" value="Cytochrome P450"/>
    <property type="match status" value="1"/>
</dbReference>
<dbReference type="Proteomes" id="UP001605036">
    <property type="component" value="Unassembled WGS sequence"/>
</dbReference>
<proteinExistence type="inferred from homology"/>
<sequence length="527" mass="59571">MNQAEDYEDFSAGLTGKLILATCILGGIGLLLMLMSNDNLKKKNWPPGPPRLPVIGHLHLLSRLAHQSLADLARKHGPIMMLQLGSVRTLVVSSPDMAMEILKTQDHVFASRPASVIGDIFLHSSNDLLMAPLGDHWRFMRRTCVTELFTPNRVAEFQGRRRVETLRTVRQMLEEGQEGNEVEIDNNMKAHAFNTITQVLFRKSYHGQRTGMDGEAQEFHVLMKEFTSIGFFVAGEFLPWLRTLRIDVGGIEAKLRDLSSKFDSFLRKLIEDHRHKMFIRQKIEIEDFVDVLLSLQNDNPDGKSMTDDQIIALLQNLLIAGSDSTSNTLVWIMTELMRNPEIREKLERELDAIVGQDRLVEEADLVNLPYLQAVVKESLRLHPTAPLLMPHASVSATKVAGYNIPEKTQVFVNIYAIHRDSRFWENPLVFDPQRFLDSEEGWYQGQSFKFLPFGSGRRICAGINLALVTVEYTLALLLQTCKFSLPQGMDPGDVDVEEGYGSTLSRAQPLKVLVSPRLPSQLIDKDL</sequence>
<comment type="caution">
    <text evidence="11">The sequence shown here is derived from an EMBL/GenBank/DDBJ whole genome shotgun (WGS) entry which is preliminary data.</text>
</comment>
<evidence type="ECO:0000256" key="3">
    <source>
        <dbReference type="ARBA" id="ARBA00022617"/>
    </source>
</evidence>
<reference evidence="11 12" key="1">
    <citation type="submission" date="2024-09" db="EMBL/GenBank/DDBJ databases">
        <title>Chromosome-scale assembly of Riccia fluitans.</title>
        <authorList>
            <person name="Paukszto L."/>
            <person name="Sawicki J."/>
            <person name="Karawczyk K."/>
            <person name="Piernik-Szablinska J."/>
            <person name="Szczecinska M."/>
            <person name="Mazdziarz M."/>
        </authorList>
    </citation>
    <scope>NUCLEOTIDE SEQUENCE [LARGE SCALE GENOMIC DNA]</scope>
    <source>
        <strain evidence="11">Rf_01</strain>
        <tissue evidence="11">Aerial parts of the thallus</tissue>
    </source>
</reference>
<evidence type="ECO:0000256" key="5">
    <source>
        <dbReference type="ARBA" id="ARBA00023002"/>
    </source>
</evidence>
<accession>A0ABD1YMP4</accession>
<keyword evidence="5 9" id="KW-0560">Oxidoreductase</keyword>
<keyword evidence="4 8" id="KW-0479">Metal-binding</keyword>
<evidence type="ECO:0000256" key="2">
    <source>
        <dbReference type="ARBA" id="ARBA00010617"/>
    </source>
</evidence>
<dbReference type="GO" id="GO:0016705">
    <property type="term" value="F:oxidoreductase activity, acting on paired donors, with incorporation or reduction of molecular oxygen"/>
    <property type="evidence" value="ECO:0007669"/>
    <property type="project" value="UniProtKB-ARBA"/>
</dbReference>
<keyword evidence="7 9" id="KW-0503">Monooxygenase</keyword>
<gene>
    <name evidence="11" type="ORF">R1flu_016621</name>
</gene>
<name>A0ABD1YMP4_9MARC</name>
<dbReference type="PRINTS" id="PR00385">
    <property type="entry name" value="P450"/>
</dbReference>
<dbReference type="GO" id="GO:0004497">
    <property type="term" value="F:monooxygenase activity"/>
    <property type="evidence" value="ECO:0007669"/>
    <property type="project" value="UniProtKB-KW"/>
</dbReference>
<evidence type="ECO:0000256" key="9">
    <source>
        <dbReference type="RuleBase" id="RU000461"/>
    </source>
</evidence>
<dbReference type="PRINTS" id="PR00463">
    <property type="entry name" value="EP450I"/>
</dbReference>
<dbReference type="GO" id="GO:0044550">
    <property type="term" value="P:secondary metabolite biosynthetic process"/>
    <property type="evidence" value="ECO:0007669"/>
    <property type="project" value="UniProtKB-ARBA"/>
</dbReference>
<evidence type="ECO:0000313" key="11">
    <source>
        <dbReference type="EMBL" id="KAL2631935.1"/>
    </source>
</evidence>
<comment type="similarity">
    <text evidence="2 9">Belongs to the cytochrome P450 family.</text>
</comment>
<keyword evidence="10" id="KW-1133">Transmembrane helix</keyword>
<evidence type="ECO:0000256" key="8">
    <source>
        <dbReference type="PIRSR" id="PIRSR602401-1"/>
    </source>
</evidence>
<evidence type="ECO:0008006" key="13">
    <source>
        <dbReference type="Google" id="ProtNLM"/>
    </source>
</evidence>
<protein>
    <recommendedName>
        <fullName evidence="13">Cytochrome P450</fullName>
    </recommendedName>
</protein>
<dbReference type="InterPro" id="IPR036396">
    <property type="entry name" value="Cyt_P450_sf"/>
</dbReference>
<evidence type="ECO:0000256" key="10">
    <source>
        <dbReference type="SAM" id="Phobius"/>
    </source>
</evidence>
<dbReference type="PANTHER" id="PTHR47944:SF4">
    <property type="entry name" value="OS09G0441700 PROTEIN"/>
    <property type="match status" value="1"/>
</dbReference>
<evidence type="ECO:0000256" key="7">
    <source>
        <dbReference type="ARBA" id="ARBA00023033"/>
    </source>
</evidence>
<dbReference type="AlphaFoldDB" id="A0ABD1YMP4"/>
<evidence type="ECO:0000256" key="4">
    <source>
        <dbReference type="ARBA" id="ARBA00022723"/>
    </source>
</evidence>
<dbReference type="PROSITE" id="PS00086">
    <property type="entry name" value="CYTOCHROME_P450"/>
    <property type="match status" value="1"/>
</dbReference>
<keyword evidence="6 8" id="KW-0408">Iron</keyword>
<dbReference type="EMBL" id="JBHFFA010000004">
    <property type="protein sequence ID" value="KAL2631935.1"/>
    <property type="molecule type" value="Genomic_DNA"/>
</dbReference>
<keyword evidence="3 8" id="KW-0349">Heme</keyword>
<keyword evidence="10" id="KW-0472">Membrane</keyword>
<keyword evidence="10" id="KW-0812">Transmembrane</keyword>
<evidence type="ECO:0000313" key="12">
    <source>
        <dbReference type="Proteomes" id="UP001605036"/>
    </source>
</evidence>
<feature type="binding site" description="axial binding residue" evidence="8">
    <location>
        <position position="460"/>
    </location>
    <ligand>
        <name>heme</name>
        <dbReference type="ChEBI" id="CHEBI:30413"/>
    </ligand>
    <ligandPart>
        <name>Fe</name>
        <dbReference type="ChEBI" id="CHEBI:18248"/>
    </ligandPart>
</feature>
<dbReference type="Pfam" id="PF00067">
    <property type="entry name" value="p450"/>
    <property type="match status" value="1"/>
</dbReference>
<dbReference type="InterPro" id="IPR002401">
    <property type="entry name" value="Cyt_P450_E_grp-I"/>
</dbReference>
<evidence type="ECO:0000256" key="6">
    <source>
        <dbReference type="ARBA" id="ARBA00023004"/>
    </source>
</evidence>
<dbReference type="Gene3D" id="1.10.630.10">
    <property type="entry name" value="Cytochrome P450"/>
    <property type="match status" value="1"/>
</dbReference>
<dbReference type="PANTHER" id="PTHR47944">
    <property type="entry name" value="CYTOCHROME P450 98A9"/>
    <property type="match status" value="1"/>
</dbReference>
<dbReference type="InterPro" id="IPR017972">
    <property type="entry name" value="Cyt_P450_CS"/>
</dbReference>
<dbReference type="FunFam" id="1.10.630.10:FF:000126">
    <property type="entry name" value="Predicted protein"/>
    <property type="match status" value="1"/>
</dbReference>
<evidence type="ECO:0000256" key="1">
    <source>
        <dbReference type="ARBA" id="ARBA00001971"/>
    </source>
</evidence>
<dbReference type="GO" id="GO:0046872">
    <property type="term" value="F:metal ion binding"/>
    <property type="evidence" value="ECO:0007669"/>
    <property type="project" value="UniProtKB-KW"/>
</dbReference>
<comment type="cofactor">
    <cofactor evidence="1 8">
        <name>heme</name>
        <dbReference type="ChEBI" id="CHEBI:30413"/>
    </cofactor>
</comment>
<organism evidence="11 12">
    <name type="scientific">Riccia fluitans</name>
    <dbReference type="NCBI Taxonomy" id="41844"/>
    <lineage>
        <taxon>Eukaryota</taxon>
        <taxon>Viridiplantae</taxon>
        <taxon>Streptophyta</taxon>
        <taxon>Embryophyta</taxon>
        <taxon>Marchantiophyta</taxon>
        <taxon>Marchantiopsida</taxon>
        <taxon>Marchantiidae</taxon>
        <taxon>Marchantiales</taxon>
        <taxon>Ricciaceae</taxon>
        <taxon>Riccia</taxon>
    </lineage>
</organism>
<keyword evidence="12" id="KW-1185">Reference proteome</keyword>